<name>A0A382UFB0_9ZZZZ</name>
<evidence type="ECO:0000313" key="3">
    <source>
        <dbReference type="EMBL" id="SVD32974.1"/>
    </source>
</evidence>
<feature type="non-terminal residue" evidence="3">
    <location>
        <position position="277"/>
    </location>
</feature>
<dbReference type="InterPro" id="IPR002471">
    <property type="entry name" value="Pept_S9_AS"/>
</dbReference>
<keyword evidence="1" id="KW-0378">Hydrolase</keyword>
<reference evidence="3" key="1">
    <citation type="submission" date="2018-05" db="EMBL/GenBank/DDBJ databases">
        <authorList>
            <person name="Lanie J.A."/>
            <person name="Ng W.-L."/>
            <person name="Kazmierczak K.M."/>
            <person name="Andrzejewski T.M."/>
            <person name="Davidsen T.M."/>
            <person name="Wayne K.J."/>
            <person name="Tettelin H."/>
            <person name="Glass J.I."/>
            <person name="Rusch D."/>
            <person name="Podicherti R."/>
            <person name="Tsui H.-C.T."/>
            <person name="Winkler M.E."/>
        </authorList>
    </citation>
    <scope>NUCLEOTIDE SEQUENCE</scope>
</reference>
<dbReference type="GO" id="GO:0004252">
    <property type="term" value="F:serine-type endopeptidase activity"/>
    <property type="evidence" value="ECO:0007669"/>
    <property type="project" value="InterPro"/>
</dbReference>
<dbReference type="InterPro" id="IPR053145">
    <property type="entry name" value="AB_hydrolase_Est10"/>
</dbReference>
<dbReference type="AlphaFoldDB" id="A0A382UFB0"/>
<dbReference type="GO" id="GO:0052689">
    <property type="term" value="F:carboxylic ester hydrolase activity"/>
    <property type="evidence" value="ECO:0007669"/>
    <property type="project" value="TreeGrafter"/>
</dbReference>
<dbReference type="PANTHER" id="PTHR43265:SF1">
    <property type="entry name" value="ESTERASE ESTD"/>
    <property type="match status" value="1"/>
</dbReference>
<accession>A0A382UFB0</accession>
<dbReference type="GO" id="GO:0006508">
    <property type="term" value="P:proteolysis"/>
    <property type="evidence" value="ECO:0007669"/>
    <property type="project" value="InterPro"/>
</dbReference>
<protein>
    <recommendedName>
        <fullName evidence="2">Dienelactone hydrolase domain-containing protein</fullName>
    </recommendedName>
</protein>
<feature type="domain" description="Dienelactone hydrolase" evidence="2">
    <location>
        <begin position="66"/>
        <end position="275"/>
    </location>
</feature>
<proteinExistence type="predicted"/>
<evidence type="ECO:0000256" key="1">
    <source>
        <dbReference type="ARBA" id="ARBA00022801"/>
    </source>
</evidence>
<dbReference type="PROSITE" id="PS00708">
    <property type="entry name" value="PRO_ENDOPEP_SER"/>
    <property type="match status" value="1"/>
</dbReference>
<dbReference type="PANTHER" id="PTHR43265">
    <property type="entry name" value="ESTERASE ESTD"/>
    <property type="match status" value="1"/>
</dbReference>
<organism evidence="3">
    <name type="scientific">marine metagenome</name>
    <dbReference type="NCBI Taxonomy" id="408172"/>
    <lineage>
        <taxon>unclassified sequences</taxon>
        <taxon>metagenomes</taxon>
        <taxon>ecological metagenomes</taxon>
    </lineage>
</organism>
<dbReference type="EMBL" id="UINC01143826">
    <property type="protein sequence ID" value="SVD32974.1"/>
    <property type="molecule type" value="Genomic_DNA"/>
</dbReference>
<dbReference type="InterPro" id="IPR002925">
    <property type="entry name" value="Dienelactn_hydro"/>
</dbReference>
<evidence type="ECO:0000259" key="2">
    <source>
        <dbReference type="Pfam" id="PF01738"/>
    </source>
</evidence>
<feature type="non-terminal residue" evidence="3">
    <location>
        <position position="1"/>
    </location>
</feature>
<dbReference type="Gene3D" id="3.40.50.1820">
    <property type="entry name" value="alpha/beta hydrolase"/>
    <property type="match status" value="1"/>
</dbReference>
<gene>
    <name evidence="3" type="ORF">METZ01_LOCUS385828</name>
</gene>
<dbReference type="InterPro" id="IPR029058">
    <property type="entry name" value="AB_hydrolase_fold"/>
</dbReference>
<sequence length="277" mass="31171">VKKIFLILIFLLIANSAFALETPMKKLSKYFKTGELIKISSYTVPGWPNQYKSIEDGSYKNTPLKVDAFIAFPKKGEGPFPVVMFAHASGGAKLFTDEWFKFNRQVAKSLLKKGIAVMFLDNFSARGRINTYTNQSSISHFSTYIDAFMALEYLSKDSKVNIKKVGITGWSRGGMISYMIADKRLRDALVGKDLYFAASQPRSPDCWSAGMFRNPQPIKETKIWMVLGGADNYTRAEPCVEIGEKYKANGGDIEVTVKKGWHHGFTANYKEEYEADP</sequence>
<dbReference type="Pfam" id="PF01738">
    <property type="entry name" value="DLH"/>
    <property type="match status" value="1"/>
</dbReference>
<dbReference type="SUPFAM" id="SSF53474">
    <property type="entry name" value="alpha/beta-Hydrolases"/>
    <property type="match status" value="1"/>
</dbReference>